<accession>A0A6J2XP23</accession>
<dbReference type="GeneID" id="115879646"/>
<evidence type="ECO:0000313" key="4">
    <source>
        <dbReference type="RefSeq" id="XP_030752405.1"/>
    </source>
</evidence>
<dbReference type="OrthoDB" id="8193306at2759"/>
<evidence type="ECO:0000256" key="1">
    <source>
        <dbReference type="SAM" id="MobiDB-lite"/>
    </source>
</evidence>
<dbReference type="Proteomes" id="UP000504635">
    <property type="component" value="Unplaced"/>
</dbReference>
<name>A0A6J2XP23_SITOR</name>
<evidence type="ECO:0000313" key="3">
    <source>
        <dbReference type="RefSeq" id="XP_030752404.1"/>
    </source>
</evidence>
<reference evidence="3 4" key="1">
    <citation type="submission" date="2025-04" db="UniProtKB">
        <authorList>
            <consortium name="RefSeq"/>
        </authorList>
    </citation>
    <scope>IDENTIFICATION</scope>
    <source>
        <tissue evidence="3 4">Gonads</tissue>
    </source>
</reference>
<dbReference type="RefSeq" id="XP_030752405.1">
    <property type="nucleotide sequence ID" value="XM_030896545.1"/>
</dbReference>
<evidence type="ECO:0000313" key="2">
    <source>
        <dbReference type="Proteomes" id="UP000504635"/>
    </source>
</evidence>
<dbReference type="AlphaFoldDB" id="A0A6J2XP23"/>
<feature type="region of interest" description="Disordered" evidence="1">
    <location>
        <begin position="349"/>
        <end position="375"/>
    </location>
</feature>
<proteinExistence type="predicted"/>
<feature type="compositionally biased region" description="Acidic residues" evidence="1">
    <location>
        <begin position="351"/>
        <end position="375"/>
    </location>
</feature>
<sequence length="375" mass="43161">MRMAFCKEDCNTILTEYSRVMKEIVEIQDSKIKINNSVEVIVRHRFYCTMVDGKIINAVCKNAATSRCPVCLAGPKTLNNLPSQTNADVLKFGISPLHAKINSMEFLLRCSYKLASTKEEQETKKKIIQKQFKEKTGLNIGKPKPGFGISHDGNTARRFFQNSKVTSEIIGIELPIIERFSNVLAAISCNRIISPESYENYARETAELFHKTYPQFTFSPTVHKILYHGHEYMKQFPFIPVGNISYKTLIPNNNYFFNLGALSEEPQEARNKDFKRYRTDFSRKISRKDTLEDIFNRFMLTSDPLFFFLFKKFQLSSKTTKKDENVHLPLDFLNEETSVNNAMMGVGYDMSSDEDNSTSNDEDDEITNEFEDGVF</sequence>
<protein>
    <submittedName>
        <fullName evidence="3 4">Uncharacterized protein LOC115879646 isoform X1</fullName>
    </submittedName>
</protein>
<gene>
    <name evidence="3 4" type="primary">LOC115879646</name>
</gene>
<organism evidence="2 3">
    <name type="scientific">Sitophilus oryzae</name>
    <name type="common">Rice weevil</name>
    <name type="synonym">Curculio oryzae</name>
    <dbReference type="NCBI Taxonomy" id="7048"/>
    <lineage>
        <taxon>Eukaryota</taxon>
        <taxon>Metazoa</taxon>
        <taxon>Ecdysozoa</taxon>
        <taxon>Arthropoda</taxon>
        <taxon>Hexapoda</taxon>
        <taxon>Insecta</taxon>
        <taxon>Pterygota</taxon>
        <taxon>Neoptera</taxon>
        <taxon>Endopterygota</taxon>
        <taxon>Coleoptera</taxon>
        <taxon>Polyphaga</taxon>
        <taxon>Cucujiformia</taxon>
        <taxon>Curculionidae</taxon>
        <taxon>Dryophthorinae</taxon>
        <taxon>Sitophilus</taxon>
    </lineage>
</organism>
<keyword evidence="2" id="KW-1185">Reference proteome</keyword>
<dbReference type="RefSeq" id="XP_030752404.1">
    <property type="nucleotide sequence ID" value="XM_030896544.1"/>
</dbReference>
<dbReference type="KEGG" id="soy:115879646"/>